<proteinExistence type="predicted"/>
<organism evidence="1 2">
    <name type="scientific">Actinomadura fibrosa</name>
    <dbReference type="NCBI Taxonomy" id="111802"/>
    <lineage>
        <taxon>Bacteria</taxon>
        <taxon>Bacillati</taxon>
        <taxon>Actinomycetota</taxon>
        <taxon>Actinomycetes</taxon>
        <taxon>Streptosporangiales</taxon>
        <taxon>Thermomonosporaceae</taxon>
        <taxon>Actinomadura</taxon>
    </lineage>
</organism>
<evidence type="ECO:0000313" key="2">
    <source>
        <dbReference type="Proteomes" id="UP001597063"/>
    </source>
</evidence>
<reference evidence="2" key="1">
    <citation type="journal article" date="2019" name="Int. J. Syst. Evol. Microbiol.">
        <title>The Global Catalogue of Microorganisms (GCM) 10K type strain sequencing project: providing services to taxonomists for standard genome sequencing and annotation.</title>
        <authorList>
            <consortium name="The Broad Institute Genomics Platform"/>
            <consortium name="The Broad Institute Genome Sequencing Center for Infectious Disease"/>
            <person name="Wu L."/>
            <person name="Ma J."/>
        </authorList>
    </citation>
    <scope>NUCLEOTIDE SEQUENCE [LARGE SCALE GENOMIC DNA]</scope>
    <source>
        <strain evidence="2">JCM 9371</strain>
    </source>
</reference>
<dbReference type="RefSeq" id="WP_131760958.1">
    <property type="nucleotide sequence ID" value="NZ_CAACUY010000138.1"/>
</dbReference>
<sequence>MSVRAGDGLPTPLTFPEGYTSLIAVDIVSFGAPERDEAIQAQLRQLMYVRLRKAFEITCLPWLACYVEDRGDGALIVLPPDVPAYLLLDPLAHHLKAVLRHGNRLYSRALQMRLRVAVNAGFVHRDAYGVVGHAVNHLFRFLDAPAFKEAISLSEAEVGLIVSDRLYGDVAGSGGYVDQAQYRPVQVVCKETKADAHVWLSRTSVPEPWAADPRDEREADPAR</sequence>
<dbReference type="EMBL" id="JBHTGP010000017">
    <property type="protein sequence ID" value="MFD0689568.1"/>
    <property type="molecule type" value="Genomic_DNA"/>
</dbReference>
<dbReference type="Proteomes" id="UP001597063">
    <property type="component" value="Unassembled WGS sequence"/>
</dbReference>
<evidence type="ECO:0000313" key="1">
    <source>
        <dbReference type="EMBL" id="MFD0689568.1"/>
    </source>
</evidence>
<comment type="caution">
    <text evidence="1">The sequence shown here is derived from an EMBL/GenBank/DDBJ whole genome shotgun (WGS) entry which is preliminary data.</text>
</comment>
<gene>
    <name evidence="1" type="ORF">ACFQZM_34130</name>
</gene>
<name>A0ABW2XSV7_9ACTN</name>
<keyword evidence="2" id="KW-1185">Reference proteome</keyword>
<evidence type="ECO:0008006" key="3">
    <source>
        <dbReference type="Google" id="ProtNLM"/>
    </source>
</evidence>
<protein>
    <recommendedName>
        <fullName evidence="3">Guanylate cyclase domain-containing protein</fullName>
    </recommendedName>
</protein>
<accession>A0ABW2XSV7</accession>